<accession>A0A150L5G0</accession>
<gene>
    <name evidence="2" type="ORF">B4119_2455</name>
</gene>
<name>A0A150L5G0_9BACL</name>
<evidence type="ECO:0000313" key="2">
    <source>
        <dbReference type="EMBL" id="KYD07537.1"/>
    </source>
</evidence>
<organism evidence="2 3">
    <name type="scientific">Saccharococcus caldoxylosilyticus</name>
    <dbReference type="NCBI Taxonomy" id="81408"/>
    <lineage>
        <taxon>Bacteria</taxon>
        <taxon>Bacillati</taxon>
        <taxon>Bacillota</taxon>
        <taxon>Bacilli</taxon>
        <taxon>Bacillales</taxon>
        <taxon>Anoxybacillaceae</taxon>
        <taxon>Saccharococcus</taxon>
    </lineage>
</organism>
<dbReference type="AlphaFoldDB" id="A0A150L5G0"/>
<protein>
    <recommendedName>
        <fullName evidence="1">IrrE N-terminal-like domain-containing protein</fullName>
    </recommendedName>
</protein>
<proteinExistence type="predicted"/>
<evidence type="ECO:0000259" key="1">
    <source>
        <dbReference type="Pfam" id="PF06114"/>
    </source>
</evidence>
<dbReference type="Gene3D" id="1.10.10.2910">
    <property type="match status" value="1"/>
</dbReference>
<feature type="domain" description="IrrE N-terminal-like" evidence="1">
    <location>
        <begin position="14"/>
        <end position="59"/>
    </location>
</feature>
<dbReference type="InterPro" id="IPR010359">
    <property type="entry name" value="IrrE_HExxH"/>
</dbReference>
<evidence type="ECO:0000313" key="3">
    <source>
        <dbReference type="Proteomes" id="UP000075455"/>
    </source>
</evidence>
<dbReference type="Proteomes" id="UP000075455">
    <property type="component" value="Unassembled WGS sequence"/>
</dbReference>
<dbReference type="PATRIC" id="fig|81408.3.peg.1130"/>
<reference evidence="2 3" key="1">
    <citation type="submission" date="2016-01" db="EMBL/GenBank/DDBJ databases">
        <title>Draft Genome Sequences of Seven Thermophilic Sporeformers Isolated from Foods.</title>
        <authorList>
            <person name="Berendsen E.M."/>
            <person name="Wells-Bennik M.H."/>
            <person name="Krawcyk A.O."/>
            <person name="De Jong A."/>
            <person name="Holsappel S."/>
            <person name="Eijlander R.T."/>
            <person name="Kuipers O.P."/>
        </authorList>
    </citation>
    <scope>NUCLEOTIDE SEQUENCE [LARGE SCALE GENOMIC DNA]</scope>
    <source>
        <strain evidence="2 3">B4119</strain>
    </source>
</reference>
<dbReference type="Pfam" id="PF06114">
    <property type="entry name" value="Peptidase_M78"/>
    <property type="match status" value="1"/>
</dbReference>
<comment type="caution">
    <text evidence="2">The sequence shown here is derived from an EMBL/GenBank/DDBJ whole genome shotgun (WGS) entry which is preliminary data.</text>
</comment>
<sequence>MIRFKLQKMILFAELGNTLYSSYKRIQFIHLHNQLDEMMQRFVCAHELGHAFLHPKSNTLFKG</sequence>
<dbReference type="EMBL" id="LQYS01000117">
    <property type="protein sequence ID" value="KYD07537.1"/>
    <property type="molecule type" value="Genomic_DNA"/>
</dbReference>